<evidence type="ECO:0000313" key="3">
    <source>
        <dbReference type="Proteomes" id="UP000053989"/>
    </source>
</evidence>
<dbReference type="AlphaFoldDB" id="A0A0C2YNE5"/>
<evidence type="ECO:0000256" key="1">
    <source>
        <dbReference type="SAM" id="MobiDB-lite"/>
    </source>
</evidence>
<name>A0A0C2YNE5_9AGAM</name>
<evidence type="ECO:0000313" key="2">
    <source>
        <dbReference type="EMBL" id="KIM51268.1"/>
    </source>
</evidence>
<feature type="compositionally biased region" description="Low complexity" evidence="1">
    <location>
        <begin position="65"/>
        <end position="81"/>
    </location>
</feature>
<dbReference type="Proteomes" id="UP000053989">
    <property type="component" value="Unassembled WGS sequence"/>
</dbReference>
<keyword evidence="3" id="KW-1185">Reference proteome</keyword>
<dbReference type="InParanoid" id="A0A0C2YNE5"/>
<dbReference type="HOGENOM" id="CLU_1005300_0_0_1"/>
<organism evidence="2 3">
    <name type="scientific">Scleroderma citrinum Foug A</name>
    <dbReference type="NCBI Taxonomy" id="1036808"/>
    <lineage>
        <taxon>Eukaryota</taxon>
        <taxon>Fungi</taxon>
        <taxon>Dikarya</taxon>
        <taxon>Basidiomycota</taxon>
        <taxon>Agaricomycotina</taxon>
        <taxon>Agaricomycetes</taxon>
        <taxon>Agaricomycetidae</taxon>
        <taxon>Boletales</taxon>
        <taxon>Sclerodermatineae</taxon>
        <taxon>Sclerodermataceae</taxon>
        <taxon>Scleroderma</taxon>
    </lineage>
</organism>
<dbReference type="EMBL" id="KN822270">
    <property type="protein sequence ID" value="KIM51268.1"/>
    <property type="molecule type" value="Genomic_DNA"/>
</dbReference>
<feature type="region of interest" description="Disordered" evidence="1">
    <location>
        <begin position="62"/>
        <end position="84"/>
    </location>
</feature>
<accession>A0A0C2YNE5</accession>
<reference evidence="2 3" key="1">
    <citation type="submission" date="2014-04" db="EMBL/GenBank/DDBJ databases">
        <authorList>
            <consortium name="DOE Joint Genome Institute"/>
            <person name="Kuo A."/>
            <person name="Kohler A."/>
            <person name="Nagy L.G."/>
            <person name="Floudas D."/>
            <person name="Copeland A."/>
            <person name="Barry K.W."/>
            <person name="Cichocki N."/>
            <person name="Veneault-Fourrey C."/>
            <person name="LaButti K."/>
            <person name="Lindquist E.A."/>
            <person name="Lipzen A."/>
            <person name="Lundell T."/>
            <person name="Morin E."/>
            <person name="Murat C."/>
            <person name="Sun H."/>
            <person name="Tunlid A."/>
            <person name="Henrissat B."/>
            <person name="Grigoriev I.V."/>
            <person name="Hibbett D.S."/>
            <person name="Martin F."/>
            <person name="Nordberg H.P."/>
            <person name="Cantor M.N."/>
            <person name="Hua S.X."/>
        </authorList>
    </citation>
    <scope>NUCLEOTIDE SEQUENCE [LARGE SCALE GENOMIC DNA]</scope>
    <source>
        <strain evidence="2 3">Foug A</strain>
    </source>
</reference>
<reference evidence="3" key="2">
    <citation type="submission" date="2015-01" db="EMBL/GenBank/DDBJ databases">
        <title>Evolutionary Origins and Diversification of the Mycorrhizal Mutualists.</title>
        <authorList>
            <consortium name="DOE Joint Genome Institute"/>
            <consortium name="Mycorrhizal Genomics Consortium"/>
            <person name="Kohler A."/>
            <person name="Kuo A."/>
            <person name="Nagy L.G."/>
            <person name="Floudas D."/>
            <person name="Copeland A."/>
            <person name="Barry K.W."/>
            <person name="Cichocki N."/>
            <person name="Veneault-Fourrey C."/>
            <person name="LaButti K."/>
            <person name="Lindquist E.A."/>
            <person name="Lipzen A."/>
            <person name="Lundell T."/>
            <person name="Morin E."/>
            <person name="Murat C."/>
            <person name="Riley R."/>
            <person name="Ohm R."/>
            <person name="Sun H."/>
            <person name="Tunlid A."/>
            <person name="Henrissat B."/>
            <person name="Grigoriev I.V."/>
            <person name="Hibbett D.S."/>
            <person name="Martin F."/>
        </authorList>
    </citation>
    <scope>NUCLEOTIDE SEQUENCE [LARGE SCALE GENOMIC DNA]</scope>
    <source>
        <strain evidence="3">Foug A</strain>
    </source>
</reference>
<sequence>MRSKLLFKPVTRFFVKPPYFMAYALHRTKLHYFARYLQGPKWHSGNRIPPSSRSHYHPRYAVANSKQKSSSRSPASRTSPADIEMSDASNAINMTYVSLPRYLTRPAFRPLPTEAISTAAPELGDTPLNYIRNVLSGVKAETVSNVLPKELSVVINDLLADMRTHMLAVYSLQVPAATKRRSSAPTTPKSAGESISIPVVPLCIPAPEVFPTFYLPLHQAHRPSPCNLLPQPAPAALYTEDPTSESVRTQLQQFAAKLAALAPAHILFARAMAVNGL</sequence>
<protein>
    <submittedName>
        <fullName evidence="2">Uncharacterized protein</fullName>
    </submittedName>
</protein>
<gene>
    <name evidence="2" type="ORF">SCLCIDRAFT_33580</name>
</gene>
<dbReference type="OrthoDB" id="2570975at2759"/>
<proteinExistence type="predicted"/>